<evidence type="ECO:0000313" key="4">
    <source>
        <dbReference type="Proteomes" id="UP001338125"/>
    </source>
</evidence>
<evidence type="ECO:0000256" key="2">
    <source>
        <dbReference type="SAM" id="SignalP"/>
    </source>
</evidence>
<keyword evidence="2" id="KW-0732">Signal</keyword>
<feature type="chain" id="PRO_5045715119" evidence="2">
    <location>
        <begin position="17"/>
        <end position="326"/>
    </location>
</feature>
<gene>
    <name evidence="3" type="ORF">PT974_09367</name>
</gene>
<accession>A0ABR0SG33</accession>
<evidence type="ECO:0000313" key="3">
    <source>
        <dbReference type="EMBL" id="KAK5991090.1"/>
    </source>
</evidence>
<dbReference type="Proteomes" id="UP001338125">
    <property type="component" value="Unassembled WGS sequence"/>
</dbReference>
<comment type="caution">
    <text evidence="3">The sequence shown here is derived from an EMBL/GenBank/DDBJ whole genome shotgun (WGS) entry which is preliminary data.</text>
</comment>
<feature type="signal peptide" evidence="2">
    <location>
        <begin position="1"/>
        <end position="16"/>
    </location>
</feature>
<name>A0ABR0SG33_9HYPO</name>
<reference evidence="3 4" key="1">
    <citation type="submission" date="2024-01" db="EMBL/GenBank/DDBJ databases">
        <title>Complete genome of Cladobotryum mycophilum ATHUM6906.</title>
        <authorList>
            <person name="Christinaki A.C."/>
            <person name="Myridakis A.I."/>
            <person name="Kouvelis V.N."/>
        </authorList>
    </citation>
    <scope>NUCLEOTIDE SEQUENCE [LARGE SCALE GENOMIC DNA]</scope>
    <source>
        <strain evidence="3 4">ATHUM6906</strain>
    </source>
</reference>
<dbReference type="EMBL" id="JAVFKD010000014">
    <property type="protein sequence ID" value="KAK5991090.1"/>
    <property type="molecule type" value="Genomic_DNA"/>
</dbReference>
<keyword evidence="4" id="KW-1185">Reference proteome</keyword>
<evidence type="ECO:0000256" key="1">
    <source>
        <dbReference type="SAM" id="MobiDB-lite"/>
    </source>
</evidence>
<sequence>MIPILLLALLLPLASPFCEKECQPISSLLQSCSLPPLSTPWSSIPEPSTRNVTGLPKVLGGSTKGPETSVVGSYAQAACFCTRARVEINPCAACFDADRFENGGGARRDGERVAGAYRRDCKEFGYFANETLAYPSTTRASMPAQTGLGTSSDCSSVCRVVKSQIAECELTPLGRRFKPLGVDMVPSPGGSNYYGWLLFNRTSAECMCTKPVLRRLSACRWCIASNYAEEGGQEEGEGEEDVDMVSYYEADCTSLGYWTDSQEVVPEEGDDEKDRGGGGGVPTSLVPTMGAGPTGGPGDSGIGRVDSRSAMMILGLSLFFSVGLPL</sequence>
<proteinExistence type="predicted"/>
<feature type="region of interest" description="Disordered" evidence="1">
    <location>
        <begin position="265"/>
        <end position="299"/>
    </location>
</feature>
<protein>
    <submittedName>
        <fullName evidence="3">Uncharacterized protein</fullName>
    </submittedName>
</protein>
<organism evidence="3 4">
    <name type="scientific">Cladobotryum mycophilum</name>
    <dbReference type="NCBI Taxonomy" id="491253"/>
    <lineage>
        <taxon>Eukaryota</taxon>
        <taxon>Fungi</taxon>
        <taxon>Dikarya</taxon>
        <taxon>Ascomycota</taxon>
        <taxon>Pezizomycotina</taxon>
        <taxon>Sordariomycetes</taxon>
        <taxon>Hypocreomycetidae</taxon>
        <taxon>Hypocreales</taxon>
        <taxon>Hypocreaceae</taxon>
        <taxon>Cladobotryum</taxon>
    </lineage>
</organism>